<dbReference type="EMBL" id="BJXB01000010">
    <property type="protein sequence ID" value="GEM46831.1"/>
    <property type="molecule type" value="Genomic_DNA"/>
</dbReference>
<dbReference type="InterPro" id="IPR028098">
    <property type="entry name" value="Glyco_trans_4-like_N"/>
</dbReference>
<feature type="domain" description="Glycosyl transferase family 1" evidence="1">
    <location>
        <begin position="191"/>
        <end position="345"/>
    </location>
</feature>
<dbReference type="SUPFAM" id="SSF53756">
    <property type="entry name" value="UDP-Glycosyltransferase/glycogen phosphorylase"/>
    <property type="match status" value="1"/>
</dbReference>
<keyword evidence="4" id="KW-1185">Reference proteome</keyword>
<proteinExistence type="predicted"/>
<feature type="domain" description="Glycosyltransferase subfamily 4-like N-terminal" evidence="2">
    <location>
        <begin position="12"/>
        <end position="179"/>
    </location>
</feature>
<dbReference type="InterPro" id="IPR023881">
    <property type="entry name" value="Thiol_BshA"/>
</dbReference>
<dbReference type="Proteomes" id="UP000321306">
    <property type="component" value="Unassembled WGS sequence"/>
</dbReference>
<dbReference type="PANTHER" id="PTHR12526">
    <property type="entry name" value="GLYCOSYLTRANSFERASE"/>
    <property type="match status" value="1"/>
</dbReference>
<dbReference type="PANTHER" id="PTHR12526:SF599">
    <property type="entry name" value="N-ACETYL-ALPHA-D-GLUCOSAMINYL L-MALATE SYNTHASE"/>
    <property type="match status" value="1"/>
</dbReference>
<dbReference type="NCBIfam" id="TIGR03999">
    <property type="entry name" value="thiol_BshA"/>
    <property type="match status" value="1"/>
</dbReference>
<dbReference type="Pfam" id="PF00534">
    <property type="entry name" value="Glycos_transf_1"/>
    <property type="match status" value="1"/>
</dbReference>
<gene>
    <name evidence="3" type="ORF">DC3_24660</name>
</gene>
<evidence type="ECO:0000313" key="3">
    <source>
        <dbReference type="EMBL" id="GEM46831.1"/>
    </source>
</evidence>
<sequence length="395" mass="43825">MHIALLCHSTLGGSGVVTSELALSLARRGMTVHVLSDQKPFRLEIPQDLQDRLLFHPIETVSHPVLPGNLFSLSTVNQLVQLSYQYPIDLVNVHYAIPFAPSAVFAREIAGQRFRVVTTLHGTDVTLLGQHPALKATLRYSLEQSDALTAVSNSLAQEARRIFDLSHFKPIHVIPNWVPEGRFWFQEDPMNDFPVLVHASNFRPIKRTRDVIWIVHEVLKHRTVKLRMVGEGPDRAACMALACELGISQHIEFLASTPHIEQHLQDADLLLLPSESESFGLIALEAMACGVPVVASHTGGLPEVVVHGSSGVLRPVGDVEGMAAAVLDILADRDACRTMRRAACKRSQRFSEERSVREYLRIFQGLVSPTLNQRVGEAGLWQEIPAHPWPHLEDA</sequence>
<dbReference type="AlphaFoldDB" id="A0A511N347"/>
<organism evidence="3 4">
    <name type="scientific">Deinococcus cellulosilyticus (strain DSM 18568 / NBRC 106333 / KACC 11606 / 5516J-15)</name>
    <dbReference type="NCBI Taxonomy" id="1223518"/>
    <lineage>
        <taxon>Bacteria</taxon>
        <taxon>Thermotogati</taxon>
        <taxon>Deinococcota</taxon>
        <taxon>Deinococci</taxon>
        <taxon>Deinococcales</taxon>
        <taxon>Deinococcaceae</taxon>
        <taxon>Deinococcus</taxon>
    </lineage>
</organism>
<evidence type="ECO:0000313" key="4">
    <source>
        <dbReference type="Proteomes" id="UP000321306"/>
    </source>
</evidence>
<name>A0A511N347_DEIC1</name>
<evidence type="ECO:0000259" key="2">
    <source>
        <dbReference type="Pfam" id="PF13439"/>
    </source>
</evidence>
<dbReference type="Pfam" id="PF13439">
    <property type="entry name" value="Glyco_transf_4"/>
    <property type="match status" value="1"/>
</dbReference>
<dbReference type="InterPro" id="IPR001296">
    <property type="entry name" value="Glyco_trans_1"/>
</dbReference>
<reference evidence="3 4" key="1">
    <citation type="submission" date="2019-07" db="EMBL/GenBank/DDBJ databases">
        <title>Whole genome shotgun sequence of Deinococcus cellulosilyticus NBRC 106333.</title>
        <authorList>
            <person name="Hosoyama A."/>
            <person name="Uohara A."/>
            <person name="Ohji S."/>
            <person name="Ichikawa N."/>
        </authorList>
    </citation>
    <scope>NUCLEOTIDE SEQUENCE [LARGE SCALE GENOMIC DNA]</scope>
    <source>
        <strain evidence="3 4">NBRC 106333</strain>
    </source>
</reference>
<protein>
    <submittedName>
        <fullName evidence="3">N-acetyl-alpha-D-glucosaminyl L-malate synthase BshA</fullName>
    </submittedName>
</protein>
<dbReference type="RefSeq" id="WP_146884630.1">
    <property type="nucleotide sequence ID" value="NZ_BJXB01000010.1"/>
</dbReference>
<dbReference type="GO" id="GO:0071793">
    <property type="term" value="P:bacillithiol biosynthetic process"/>
    <property type="evidence" value="ECO:0007669"/>
    <property type="project" value="InterPro"/>
</dbReference>
<dbReference type="Gene3D" id="3.40.50.2000">
    <property type="entry name" value="Glycogen Phosphorylase B"/>
    <property type="match status" value="2"/>
</dbReference>
<evidence type="ECO:0000259" key="1">
    <source>
        <dbReference type="Pfam" id="PF00534"/>
    </source>
</evidence>
<dbReference type="OrthoDB" id="9810929at2"/>
<accession>A0A511N347</accession>
<comment type="caution">
    <text evidence="3">The sequence shown here is derived from an EMBL/GenBank/DDBJ whole genome shotgun (WGS) entry which is preliminary data.</text>
</comment>
<dbReference type="GO" id="GO:0016757">
    <property type="term" value="F:glycosyltransferase activity"/>
    <property type="evidence" value="ECO:0007669"/>
    <property type="project" value="InterPro"/>
</dbReference>